<gene>
    <name evidence="1" type="ordered locus">SL003B_0625</name>
</gene>
<evidence type="ECO:0000313" key="2">
    <source>
        <dbReference type="Proteomes" id="UP000008130"/>
    </source>
</evidence>
<accession>F2J4W6</accession>
<dbReference type="EMBL" id="CP002568">
    <property type="protein sequence ID" value="ADZ69058.1"/>
    <property type="molecule type" value="Genomic_DNA"/>
</dbReference>
<organism evidence="1 2">
    <name type="scientific">Polymorphum gilvum (strain LMG 25793 / CGMCC 1.9160 / SL003B-26A1)</name>
    <dbReference type="NCBI Taxonomy" id="991905"/>
    <lineage>
        <taxon>Bacteria</taxon>
        <taxon>Pseudomonadati</taxon>
        <taxon>Pseudomonadota</taxon>
        <taxon>Alphaproteobacteria</taxon>
        <taxon>Rhodobacterales</taxon>
        <taxon>Paracoccaceae</taxon>
        <taxon>Polymorphum</taxon>
    </lineage>
</organism>
<keyword evidence="2" id="KW-1185">Reference proteome</keyword>
<dbReference type="HOGENOM" id="CLU_2539687_0_0_5"/>
<dbReference type="AlphaFoldDB" id="F2J4W6"/>
<dbReference type="KEGG" id="pgv:SL003B_0625"/>
<proteinExistence type="predicted"/>
<name>F2J4W6_POLGS</name>
<reference evidence="1 2" key="1">
    <citation type="journal article" date="2011" name="J. Bacteriol.">
        <title>Complete genome sequence of Polymorphum gilvum SL003B-26A1T, a crude oil-degrading bacterium from oil-polluted saline soil.</title>
        <authorList>
            <person name="Li S.G."/>
            <person name="Tang Y.Q."/>
            <person name="Nie Y."/>
            <person name="Cai M."/>
            <person name="Wu X.L."/>
        </authorList>
    </citation>
    <scope>NUCLEOTIDE SEQUENCE [LARGE SCALE GENOMIC DNA]</scope>
    <source>
        <strain evidence="2">LMG 25793 / CGMCC 1.9160 / SL003B-26A1</strain>
    </source>
</reference>
<evidence type="ECO:0000313" key="1">
    <source>
        <dbReference type="EMBL" id="ADZ69058.1"/>
    </source>
</evidence>
<dbReference type="OrthoDB" id="7365403at2"/>
<dbReference type="Proteomes" id="UP000008130">
    <property type="component" value="Chromosome"/>
</dbReference>
<protein>
    <submittedName>
        <fullName evidence="1">Uncharacterized protein</fullName>
    </submittedName>
</protein>
<dbReference type="RefSeq" id="WP_013651382.1">
    <property type="nucleotide sequence ID" value="NC_015259.1"/>
</dbReference>
<sequence>MKLRIYEAQLYNKWVRLLLDTGEPNVTGFSDAWADARYVEVKAESIEQAARLLARDYPSEAGFVISGIEELPNSNEPRIKVVK</sequence>